<accession>A0AA40DX34</accession>
<gene>
    <name evidence="1" type="ORF">B0H67DRAFT_645882</name>
</gene>
<dbReference type="Proteomes" id="UP001172102">
    <property type="component" value="Unassembled WGS sequence"/>
</dbReference>
<dbReference type="EMBL" id="JAUKUA010000004">
    <property type="protein sequence ID" value="KAK0716241.1"/>
    <property type="molecule type" value="Genomic_DNA"/>
</dbReference>
<protein>
    <submittedName>
        <fullName evidence="1">Uncharacterized protein</fullName>
    </submittedName>
</protein>
<organism evidence="1 2">
    <name type="scientific">Lasiosphaeris hirsuta</name>
    <dbReference type="NCBI Taxonomy" id="260670"/>
    <lineage>
        <taxon>Eukaryota</taxon>
        <taxon>Fungi</taxon>
        <taxon>Dikarya</taxon>
        <taxon>Ascomycota</taxon>
        <taxon>Pezizomycotina</taxon>
        <taxon>Sordariomycetes</taxon>
        <taxon>Sordariomycetidae</taxon>
        <taxon>Sordariales</taxon>
        <taxon>Lasiosphaeriaceae</taxon>
        <taxon>Lasiosphaeris</taxon>
    </lineage>
</organism>
<evidence type="ECO:0000313" key="1">
    <source>
        <dbReference type="EMBL" id="KAK0716241.1"/>
    </source>
</evidence>
<comment type="caution">
    <text evidence="1">The sequence shown here is derived from an EMBL/GenBank/DDBJ whole genome shotgun (WGS) entry which is preliminary data.</text>
</comment>
<keyword evidence="2" id="KW-1185">Reference proteome</keyword>
<evidence type="ECO:0000313" key="2">
    <source>
        <dbReference type="Proteomes" id="UP001172102"/>
    </source>
</evidence>
<proteinExistence type="predicted"/>
<dbReference type="AlphaFoldDB" id="A0AA40DX34"/>
<sequence>MANKRRGKEVARSSTLGLIKTKEPLSRIYKKHKTGHRIEAIEGGPVVQETATLYDVPDDPLDPAVHRENVLYLMAGLPHPTKPGRKTAVDDALKIVKGEAEGKHPMIISTSGCRMLGKNSDIFADKTGGAFFQWVFSLYGDQEELIRSLTGTAGGEPVNPPIQVVTQPAQAEPQAAVQDKEKPEAERAAGQAIAMSADDYVPDFAKFTPAEQRIYWKFILNWIDIRFRAMDNMTFQKNTGVWTGLDNLRNQVRREEGGRNPGKGPWKARVDCINSFIHGGDIGADLAIAEAQNVLTHRHGATRRSFFGAAWNSVYKLKSYVAKFILDAAKQSGDYQERFQKYIKFLNKLVAARDHAYEELAARKRPFISAARRARERGQAVSPQDAQAIQNIEQQEAYLNTSMETLFEDWADSLEELYLECGREIENIYRPRSKVCLDNRVEKSRQRILGILHTDPAWMDSWNAKTVTYTKFPWPPASYLGVDD</sequence>
<name>A0AA40DX34_9PEZI</name>
<reference evidence="1" key="1">
    <citation type="submission" date="2023-06" db="EMBL/GenBank/DDBJ databases">
        <title>Genome-scale phylogeny and comparative genomics of the fungal order Sordariales.</title>
        <authorList>
            <consortium name="Lawrence Berkeley National Laboratory"/>
            <person name="Hensen N."/>
            <person name="Bonometti L."/>
            <person name="Westerberg I."/>
            <person name="Brannstrom I.O."/>
            <person name="Guillou S."/>
            <person name="Cros-Aarteil S."/>
            <person name="Calhoun S."/>
            <person name="Haridas S."/>
            <person name="Kuo A."/>
            <person name="Mondo S."/>
            <person name="Pangilinan J."/>
            <person name="Riley R."/>
            <person name="Labutti K."/>
            <person name="Andreopoulos B."/>
            <person name="Lipzen A."/>
            <person name="Chen C."/>
            <person name="Yanf M."/>
            <person name="Daum C."/>
            <person name="Ng V."/>
            <person name="Clum A."/>
            <person name="Steindorff A."/>
            <person name="Ohm R."/>
            <person name="Martin F."/>
            <person name="Silar P."/>
            <person name="Natvig D."/>
            <person name="Lalanne C."/>
            <person name="Gautier V."/>
            <person name="Ament-Velasquez S.L."/>
            <person name="Kruys A."/>
            <person name="Hutchinson M.I."/>
            <person name="Powell A.J."/>
            <person name="Barry K."/>
            <person name="Miller A.N."/>
            <person name="Grigoriev I.V."/>
            <person name="Debuchy R."/>
            <person name="Gladieux P."/>
            <person name="Thoren M.H."/>
            <person name="Johannesson H."/>
        </authorList>
    </citation>
    <scope>NUCLEOTIDE SEQUENCE</scope>
    <source>
        <strain evidence="1">SMH4607-1</strain>
    </source>
</reference>